<gene>
    <name evidence="1" type="ORF">JBL43_00780</name>
</gene>
<evidence type="ECO:0000313" key="1">
    <source>
        <dbReference type="EMBL" id="MBJ2172750.1"/>
    </source>
</evidence>
<dbReference type="RefSeq" id="WP_198839592.1">
    <property type="nucleotide sequence ID" value="NZ_JAEHFJ010000001.1"/>
</dbReference>
<reference evidence="1 2" key="1">
    <citation type="submission" date="2020-12" db="EMBL/GenBank/DDBJ databases">
        <title>Aureibaculum luteum sp. nov. and Aureibaculum flavum sp. nov., novel members of the family Flavobacteriaceae isolated from Antarctic intertidal sediments.</title>
        <authorList>
            <person name="He X."/>
            <person name="Zhang X."/>
        </authorList>
    </citation>
    <scope>NUCLEOTIDE SEQUENCE [LARGE SCALE GENOMIC DNA]</scope>
    <source>
        <strain evidence="1 2">A20</strain>
    </source>
</reference>
<dbReference type="InterPro" id="IPR018247">
    <property type="entry name" value="EF_Hand_1_Ca_BS"/>
</dbReference>
<protein>
    <recommendedName>
        <fullName evidence="3">EF-hand domain-containing protein</fullName>
    </recommendedName>
</protein>
<evidence type="ECO:0008006" key="3">
    <source>
        <dbReference type="Google" id="ProtNLM"/>
    </source>
</evidence>
<proteinExistence type="predicted"/>
<comment type="caution">
    <text evidence="1">The sequence shown here is derived from an EMBL/GenBank/DDBJ whole genome shotgun (WGS) entry which is preliminary data.</text>
</comment>
<organism evidence="1 2">
    <name type="scientific">Aureibaculum flavum</name>
    <dbReference type="NCBI Taxonomy" id="2795986"/>
    <lineage>
        <taxon>Bacteria</taxon>
        <taxon>Pseudomonadati</taxon>
        <taxon>Bacteroidota</taxon>
        <taxon>Flavobacteriia</taxon>
        <taxon>Flavobacteriales</taxon>
        <taxon>Flavobacteriaceae</taxon>
        <taxon>Aureibaculum</taxon>
    </lineage>
</organism>
<dbReference type="EMBL" id="JAEHFJ010000001">
    <property type="protein sequence ID" value="MBJ2172750.1"/>
    <property type="molecule type" value="Genomic_DNA"/>
</dbReference>
<evidence type="ECO:0000313" key="2">
    <source>
        <dbReference type="Proteomes" id="UP000623301"/>
    </source>
</evidence>
<dbReference type="PROSITE" id="PS00018">
    <property type="entry name" value="EF_HAND_1"/>
    <property type="match status" value="1"/>
</dbReference>
<sequence>MKINLSFLIAISSILFLTNCKSTKDIAILQNKKKVSIKKNAQIVSIAKSPFSFYFKMNKYTKNSPVVAKLAAFSNKTDLDALKVGLNVSQTECFAFGDALALRPVSGYDALFILDYGYHALYYENSLEKSVEFVSEKDDFTNVAFHINQLFTGGEYIPFEAYQLSEIYIALFIDANTNNIIDEDELTKFTLQFKTN</sequence>
<dbReference type="Proteomes" id="UP000623301">
    <property type="component" value="Unassembled WGS sequence"/>
</dbReference>
<name>A0ABS0WLA3_9FLAO</name>
<keyword evidence="2" id="KW-1185">Reference proteome</keyword>
<accession>A0ABS0WLA3</accession>